<keyword evidence="3 6" id="KW-0812">Transmembrane</keyword>
<evidence type="ECO:0000313" key="9">
    <source>
        <dbReference type="Proteomes" id="UP000004594"/>
    </source>
</evidence>
<dbReference type="NCBIfam" id="TIGR02532">
    <property type="entry name" value="IV_pilin_GFxxxE"/>
    <property type="match status" value="1"/>
</dbReference>
<feature type="domain" description="Type II secretion system protein GspG C-terminal" evidence="7">
    <location>
        <begin position="37"/>
        <end position="98"/>
    </location>
</feature>
<dbReference type="PRINTS" id="PR00813">
    <property type="entry name" value="BCTERIALGSPG"/>
</dbReference>
<dbReference type="RefSeq" id="WP_007554158.1">
    <property type="nucleotide sequence ID" value="NZ_AENT01000010.1"/>
</dbReference>
<comment type="subcellular location">
    <subcellularLocation>
        <location evidence="1">Membrane</location>
        <topology evidence="1">Single-pass membrane protein</topology>
    </subcellularLocation>
</comment>
<feature type="transmembrane region" description="Helical" evidence="6">
    <location>
        <begin position="14"/>
        <end position="38"/>
    </location>
</feature>
<proteinExistence type="predicted"/>
<evidence type="ECO:0000256" key="4">
    <source>
        <dbReference type="ARBA" id="ARBA00022989"/>
    </source>
</evidence>
<dbReference type="eggNOG" id="COG4968">
    <property type="taxonomic scope" value="Bacteria"/>
</dbReference>
<comment type="caution">
    <text evidence="8">The sequence shown here is derived from an EMBL/GenBank/DDBJ whole genome shotgun (WGS) entry which is preliminary data.</text>
</comment>
<sequence length="125" mass="13777">MNISGIQLRKRKGFTFLEILIVVVIIGILAAIAIPNFIGMTDRAKIARIQSDLQAIGVASEMYYMDKGSYPAKLSNLVTENASDSYLQSIPKPPVENTSYSWDAAKGEASYTFKGKKYSSRNMTS</sequence>
<gene>
    <name evidence="8" type="ORF">HMPREF9220_0760</name>
</gene>
<organism evidence="8 9">
    <name type="scientific">Dialister micraerophilus UPII 345-E</name>
    <dbReference type="NCBI Taxonomy" id="910314"/>
    <lineage>
        <taxon>Bacteria</taxon>
        <taxon>Bacillati</taxon>
        <taxon>Bacillota</taxon>
        <taxon>Negativicutes</taxon>
        <taxon>Veillonellales</taxon>
        <taxon>Veillonellaceae</taxon>
        <taxon>Dialister</taxon>
    </lineage>
</organism>
<dbReference type="Proteomes" id="UP000004594">
    <property type="component" value="Unassembled WGS sequence"/>
</dbReference>
<dbReference type="Pfam" id="PF08334">
    <property type="entry name" value="T2SSG"/>
    <property type="match status" value="1"/>
</dbReference>
<evidence type="ECO:0000256" key="6">
    <source>
        <dbReference type="SAM" id="Phobius"/>
    </source>
</evidence>
<dbReference type="GO" id="GO:0015627">
    <property type="term" value="C:type II protein secretion system complex"/>
    <property type="evidence" value="ECO:0007669"/>
    <property type="project" value="InterPro"/>
</dbReference>
<keyword evidence="2" id="KW-0488">Methylation</keyword>
<keyword evidence="5 6" id="KW-0472">Membrane</keyword>
<evidence type="ECO:0000256" key="3">
    <source>
        <dbReference type="ARBA" id="ARBA00022692"/>
    </source>
</evidence>
<evidence type="ECO:0000256" key="1">
    <source>
        <dbReference type="ARBA" id="ARBA00004167"/>
    </source>
</evidence>
<keyword evidence="4 6" id="KW-1133">Transmembrane helix</keyword>
<dbReference type="Pfam" id="PF07963">
    <property type="entry name" value="N_methyl"/>
    <property type="match status" value="1"/>
</dbReference>
<name>E4L7S5_9FIRM</name>
<dbReference type="SUPFAM" id="SSF54523">
    <property type="entry name" value="Pili subunits"/>
    <property type="match status" value="1"/>
</dbReference>
<evidence type="ECO:0000259" key="7">
    <source>
        <dbReference type="Pfam" id="PF08334"/>
    </source>
</evidence>
<evidence type="ECO:0000313" key="8">
    <source>
        <dbReference type="EMBL" id="EFR43092.1"/>
    </source>
</evidence>
<dbReference type="Gene3D" id="3.30.700.10">
    <property type="entry name" value="Glycoprotein, Type 4 Pilin"/>
    <property type="match status" value="1"/>
</dbReference>
<dbReference type="PANTHER" id="PTHR30093">
    <property type="entry name" value="GENERAL SECRETION PATHWAY PROTEIN G"/>
    <property type="match status" value="1"/>
</dbReference>
<dbReference type="InterPro" id="IPR013545">
    <property type="entry name" value="T2SS_protein-GspG_C"/>
</dbReference>
<evidence type="ECO:0000256" key="2">
    <source>
        <dbReference type="ARBA" id="ARBA00022481"/>
    </source>
</evidence>
<dbReference type="GO" id="GO:0016020">
    <property type="term" value="C:membrane"/>
    <property type="evidence" value="ECO:0007669"/>
    <property type="project" value="UniProtKB-SubCell"/>
</dbReference>
<dbReference type="InterPro" id="IPR000983">
    <property type="entry name" value="Bac_GSPG_pilin"/>
</dbReference>
<dbReference type="OrthoDB" id="1634092at2"/>
<accession>E4L7S5</accession>
<dbReference type="PANTHER" id="PTHR30093:SF44">
    <property type="entry name" value="TYPE II SECRETION SYSTEM CORE PROTEIN G"/>
    <property type="match status" value="1"/>
</dbReference>
<dbReference type="EMBL" id="AENT01000010">
    <property type="protein sequence ID" value="EFR43092.1"/>
    <property type="molecule type" value="Genomic_DNA"/>
</dbReference>
<dbReference type="InterPro" id="IPR012902">
    <property type="entry name" value="N_methyl_site"/>
</dbReference>
<reference evidence="8 9" key="1">
    <citation type="submission" date="2010-11" db="EMBL/GenBank/DDBJ databases">
        <authorList>
            <person name="Durkin A.S."/>
            <person name="Madupu R."/>
            <person name="Torralba M."/>
            <person name="Gillis M."/>
            <person name="Methe B."/>
            <person name="Sutton G."/>
            <person name="Nelson K.E."/>
        </authorList>
    </citation>
    <scope>NUCLEOTIDE SEQUENCE [LARGE SCALE GENOMIC DNA]</scope>
    <source>
        <strain evidence="8 9">UPII 345-E</strain>
    </source>
</reference>
<evidence type="ECO:0000256" key="5">
    <source>
        <dbReference type="ARBA" id="ARBA00023136"/>
    </source>
</evidence>
<dbReference type="GO" id="GO:0015628">
    <property type="term" value="P:protein secretion by the type II secretion system"/>
    <property type="evidence" value="ECO:0007669"/>
    <property type="project" value="InterPro"/>
</dbReference>
<protein>
    <submittedName>
        <fullName evidence="8">Putative general secretion pathway protein G</fullName>
    </submittedName>
</protein>
<dbReference type="InterPro" id="IPR045584">
    <property type="entry name" value="Pilin-like"/>
</dbReference>
<dbReference type="AlphaFoldDB" id="E4L7S5"/>